<organism evidence="2 3">
    <name type="scientific">Kroppenstedtia pulmonis</name>
    <dbReference type="NCBI Taxonomy" id="1380685"/>
    <lineage>
        <taxon>Bacteria</taxon>
        <taxon>Bacillati</taxon>
        <taxon>Bacillota</taxon>
        <taxon>Bacilli</taxon>
        <taxon>Bacillales</taxon>
        <taxon>Thermoactinomycetaceae</taxon>
        <taxon>Kroppenstedtia</taxon>
    </lineage>
</organism>
<protein>
    <submittedName>
        <fullName evidence="2">Uncharacterized protein</fullName>
    </submittedName>
</protein>
<dbReference type="RefSeq" id="WP_173219821.1">
    <property type="nucleotide sequence ID" value="NZ_CP048104.1"/>
</dbReference>
<gene>
    <name evidence="2" type="ORF">GXN76_01730</name>
</gene>
<evidence type="ECO:0000256" key="1">
    <source>
        <dbReference type="SAM" id="MobiDB-lite"/>
    </source>
</evidence>
<dbReference type="KEGG" id="kpul:GXN76_01730"/>
<proteinExistence type="predicted"/>
<dbReference type="EMBL" id="CP048104">
    <property type="protein sequence ID" value="QKG83312.1"/>
    <property type="molecule type" value="Genomic_DNA"/>
</dbReference>
<name>A0A7D4BE54_9BACL</name>
<feature type="compositionally biased region" description="Basic and acidic residues" evidence="1">
    <location>
        <begin position="57"/>
        <end position="98"/>
    </location>
</feature>
<feature type="region of interest" description="Disordered" evidence="1">
    <location>
        <begin position="53"/>
        <end position="98"/>
    </location>
</feature>
<evidence type="ECO:0000313" key="2">
    <source>
        <dbReference type="EMBL" id="QKG83312.1"/>
    </source>
</evidence>
<sequence length="98" mass="12061">MEPWHPYYRPPQTPMGNPHHHRKYAVDYHYLCEAYYHSKKTYKLLKHLLKHRHHHWRESSSRHHRENPHWRESSSSPHRESPKWRESPSSPHKSDSSA</sequence>
<accession>A0A7D4BE54</accession>
<evidence type="ECO:0000313" key="3">
    <source>
        <dbReference type="Proteomes" id="UP000503088"/>
    </source>
</evidence>
<keyword evidence="3" id="KW-1185">Reference proteome</keyword>
<dbReference type="AlphaFoldDB" id="A0A7D4BE54"/>
<dbReference type="Proteomes" id="UP000503088">
    <property type="component" value="Chromosome"/>
</dbReference>
<reference evidence="2 3" key="1">
    <citation type="submission" date="2020-01" db="EMBL/GenBank/DDBJ databases">
        <authorList>
            <person name="Gulvik C.A."/>
            <person name="Batra D.G."/>
        </authorList>
    </citation>
    <scope>NUCLEOTIDE SEQUENCE [LARGE SCALE GENOMIC DNA]</scope>
    <source>
        <strain evidence="2 3">W9323</strain>
    </source>
</reference>
<feature type="region of interest" description="Disordered" evidence="1">
    <location>
        <begin position="1"/>
        <end position="20"/>
    </location>
</feature>